<dbReference type="RefSeq" id="WP_203536227.1">
    <property type="nucleotide sequence ID" value="NZ_JAESND010000001.1"/>
</dbReference>
<protein>
    <submittedName>
        <fullName evidence="1">Phage minor tail protein L</fullName>
    </submittedName>
</protein>
<sequence>MRVAGELQALDAGAWVELFVLELQGEVPLRFHAGTSGVDQPVVWQGHTYAPFPIQATGFAVDGTGNPPRPKLVVSNVTGLMTELARSFNNLLNARLTRQRTKTCYLDAANFADGNPGADPNAHLPDEVYYVAQKTSENKLQVEFELASALDLDGLQLPRRQIIANLCPWRYRGEECSYAGGPVADDVDQPTADATKDSCGKRLSSCKLRFGENGELPFGGFPGASSTQMY</sequence>
<reference evidence="1 2" key="1">
    <citation type="submission" date="2021-01" db="EMBL/GenBank/DDBJ databases">
        <title>Draft Genome Sequence and Polyhydroxyalkanoate Biosynthetic Potential of Jeongeupia naejangsanensis Type Strain DSM 24253.</title>
        <authorList>
            <person name="Turrini P."/>
            <person name="Artuso I."/>
            <person name="Lugli G.A."/>
            <person name="Frangipani E."/>
            <person name="Ventura M."/>
            <person name="Visca P."/>
        </authorList>
    </citation>
    <scope>NUCLEOTIDE SEQUENCE [LARGE SCALE GENOMIC DNA]</scope>
    <source>
        <strain evidence="1 2">DSM 24253</strain>
    </source>
</reference>
<evidence type="ECO:0000313" key="2">
    <source>
        <dbReference type="Proteomes" id="UP000809431"/>
    </source>
</evidence>
<proteinExistence type="predicted"/>
<dbReference type="Proteomes" id="UP000809431">
    <property type="component" value="Unassembled WGS sequence"/>
</dbReference>
<organism evidence="1 2">
    <name type="scientific">Jeongeupia naejangsanensis</name>
    <dbReference type="NCBI Taxonomy" id="613195"/>
    <lineage>
        <taxon>Bacteria</taxon>
        <taxon>Pseudomonadati</taxon>
        <taxon>Pseudomonadota</taxon>
        <taxon>Betaproteobacteria</taxon>
        <taxon>Neisseriales</taxon>
        <taxon>Chitinibacteraceae</taxon>
        <taxon>Jeongeupia</taxon>
    </lineage>
</organism>
<dbReference type="InterPro" id="IPR006487">
    <property type="entry name" value="Phage_lambda_L"/>
</dbReference>
<name>A0ABS2BG09_9NEIS</name>
<keyword evidence="2" id="KW-1185">Reference proteome</keyword>
<dbReference type="Pfam" id="PF05100">
    <property type="entry name" value="Phage_tail_L"/>
    <property type="match status" value="1"/>
</dbReference>
<dbReference type="NCBIfam" id="TIGR01600">
    <property type="entry name" value="phage_tail_L"/>
    <property type="match status" value="1"/>
</dbReference>
<evidence type="ECO:0000313" key="1">
    <source>
        <dbReference type="EMBL" id="MBM3114543.1"/>
    </source>
</evidence>
<comment type="caution">
    <text evidence="1">The sequence shown here is derived from an EMBL/GenBank/DDBJ whole genome shotgun (WGS) entry which is preliminary data.</text>
</comment>
<accession>A0ABS2BG09</accession>
<gene>
    <name evidence="1" type="ORF">JMJ54_01765</name>
</gene>
<dbReference type="EMBL" id="JAESND010000001">
    <property type="protein sequence ID" value="MBM3114543.1"/>
    <property type="molecule type" value="Genomic_DNA"/>
</dbReference>